<dbReference type="Pfam" id="PF11706">
    <property type="entry name" value="zf-CGNR"/>
    <property type="match status" value="1"/>
</dbReference>
<dbReference type="Proteomes" id="UP000523955">
    <property type="component" value="Unassembled WGS sequence"/>
</dbReference>
<dbReference type="EMBL" id="JACKXE010000001">
    <property type="protein sequence ID" value="MBB6629246.1"/>
    <property type="molecule type" value="Genomic_DNA"/>
</dbReference>
<evidence type="ECO:0000313" key="2">
    <source>
        <dbReference type="EMBL" id="MBB6629246.1"/>
    </source>
</evidence>
<proteinExistence type="predicted"/>
<sequence>MVFAHDTEMSLLAAATLVNSACDPDTLETLEELDAFYAEFEYAGRRDHDQAELDAVRRLRPALRELLTSDRDRAVELVNAMLLEGRALPQLMRHDSWDWHLHAVSQDAPLATRILIETAMAMIDVIRADEMSRLGLCADDTCGGVVLDLSRNRSRRFCSTSCGNRNAVAAYRARQAADTPA</sequence>
<dbReference type="Pfam" id="PF07336">
    <property type="entry name" value="ABATE"/>
    <property type="match status" value="1"/>
</dbReference>
<keyword evidence="3" id="KW-1185">Reference proteome</keyword>
<dbReference type="InterPro" id="IPR021005">
    <property type="entry name" value="Znf_CGNR"/>
</dbReference>
<dbReference type="PANTHER" id="PTHR35525">
    <property type="entry name" value="BLL6575 PROTEIN"/>
    <property type="match status" value="1"/>
</dbReference>
<gene>
    <name evidence="2" type="ORF">H5V45_18105</name>
</gene>
<accession>A0A7X0VC05</accession>
<dbReference type="InterPro" id="IPR023286">
    <property type="entry name" value="ABATE_dom_sf"/>
</dbReference>
<dbReference type="RefSeq" id="WP_185254220.1">
    <property type="nucleotide sequence ID" value="NZ_JACKXE010000001.1"/>
</dbReference>
<dbReference type="Gene3D" id="1.10.3300.10">
    <property type="entry name" value="Jann2411-like domain"/>
    <property type="match status" value="1"/>
</dbReference>
<name>A0A7X0VC05_9ACTN</name>
<dbReference type="InterPro" id="IPR010852">
    <property type="entry name" value="ABATE"/>
</dbReference>
<organism evidence="2 3">
    <name type="scientific">Nocardioides luti</name>
    <dbReference type="NCBI Taxonomy" id="2761101"/>
    <lineage>
        <taxon>Bacteria</taxon>
        <taxon>Bacillati</taxon>
        <taxon>Actinomycetota</taxon>
        <taxon>Actinomycetes</taxon>
        <taxon>Propionibacteriales</taxon>
        <taxon>Nocardioidaceae</taxon>
        <taxon>Nocardioides</taxon>
    </lineage>
</organism>
<dbReference type="SUPFAM" id="SSF160904">
    <property type="entry name" value="Jann2411-like"/>
    <property type="match status" value="1"/>
</dbReference>
<evidence type="ECO:0000259" key="1">
    <source>
        <dbReference type="Pfam" id="PF11706"/>
    </source>
</evidence>
<feature type="domain" description="Zinc finger CGNR" evidence="1">
    <location>
        <begin position="133"/>
        <end position="175"/>
    </location>
</feature>
<dbReference type="PANTHER" id="PTHR35525:SF3">
    <property type="entry name" value="BLL6575 PROTEIN"/>
    <property type="match status" value="1"/>
</dbReference>
<comment type="caution">
    <text evidence="2">The sequence shown here is derived from an EMBL/GenBank/DDBJ whole genome shotgun (WGS) entry which is preliminary data.</text>
</comment>
<reference evidence="2 3" key="1">
    <citation type="submission" date="2020-08" db="EMBL/GenBank/DDBJ databases">
        <authorList>
            <person name="Seo M.-J."/>
        </authorList>
    </citation>
    <scope>NUCLEOTIDE SEQUENCE [LARGE SCALE GENOMIC DNA]</scope>
    <source>
        <strain evidence="2 3">KIGAM211</strain>
    </source>
</reference>
<protein>
    <submittedName>
        <fullName evidence="2">CGNR zinc finger domain-containing protein</fullName>
    </submittedName>
</protein>
<evidence type="ECO:0000313" key="3">
    <source>
        <dbReference type="Proteomes" id="UP000523955"/>
    </source>
</evidence>
<dbReference type="AlphaFoldDB" id="A0A7X0VC05"/>